<dbReference type="Proteomes" id="UP000095282">
    <property type="component" value="Unplaced"/>
</dbReference>
<evidence type="ECO:0000256" key="1">
    <source>
        <dbReference type="SAM" id="MobiDB-lite"/>
    </source>
</evidence>
<dbReference type="AlphaFoldDB" id="A0A1I7UP43"/>
<feature type="compositionally biased region" description="Basic and acidic residues" evidence="1">
    <location>
        <begin position="45"/>
        <end position="56"/>
    </location>
</feature>
<name>A0A1I7UP43_9PELO</name>
<keyword evidence="2" id="KW-1185">Reference proteome</keyword>
<organism evidence="2 3">
    <name type="scientific">Caenorhabditis tropicalis</name>
    <dbReference type="NCBI Taxonomy" id="1561998"/>
    <lineage>
        <taxon>Eukaryota</taxon>
        <taxon>Metazoa</taxon>
        <taxon>Ecdysozoa</taxon>
        <taxon>Nematoda</taxon>
        <taxon>Chromadorea</taxon>
        <taxon>Rhabditida</taxon>
        <taxon>Rhabditina</taxon>
        <taxon>Rhabditomorpha</taxon>
        <taxon>Rhabditoidea</taxon>
        <taxon>Rhabditidae</taxon>
        <taxon>Peloderinae</taxon>
        <taxon>Caenorhabditis</taxon>
    </lineage>
</organism>
<protein>
    <submittedName>
        <fullName evidence="3">Cytochrome b-c1 complex subunit 7</fullName>
    </submittedName>
</protein>
<dbReference type="WBParaSite" id="Csp11.Scaffold630.g17930.t1">
    <property type="protein sequence ID" value="Csp11.Scaffold630.g17930.t1"/>
    <property type="gene ID" value="Csp11.Scaffold630.g17930"/>
</dbReference>
<sequence length="145" mass="16796">MKRLRKKSIHFLEKCSKPLLVPSTLSLHRSSSISNLHQPKTPEGVQKEGMHPPVEDELKDNPIHLWTPADKLVLYANETYDFKIYARALPGSELQPIDTTEHLFGQQTERLNAAAEEIRKIEDRQAYDEHTDLVHDYFRNPTILQ</sequence>
<evidence type="ECO:0000313" key="2">
    <source>
        <dbReference type="Proteomes" id="UP000095282"/>
    </source>
</evidence>
<dbReference type="STRING" id="1561998.A0A1I7UP43"/>
<dbReference type="eggNOG" id="KOG3674">
    <property type="taxonomic scope" value="Eukaryota"/>
</dbReference>
<evidence type="ECO:0000313" key="3">
    <source>
        <dbReference type="WBParaSite" id="Csp11.Scaffold630.g17930.t1"/>
    </source>
</evidence>
<feature type="region of interest" description="Disordered" evidence="1">
    <location>
        <begin position="31"/>
        <end position="56"/>
    </location>
</feature>
<proteinExistence type="predicted"/>
<reference evidence="3" key="1">
    <citation type="submission" date="2016-11" db="UniProtKB">
        <authorList>
            <consortium name="WormBaseParasite"/>
        </authorList>
    </citation>
    <scope>IDENTIFICATION</scope>
</reference>
<accession>A0A1I7UP43</accession>